<dbReference type="InterPro" id="IPR029055">
    <property type="entry name" value="Ntn_hydrolases_N"/>
</dbReference>
<evidence type="ECO:0000256" key="3">
    <source>
        <dbReference type="ARBA" id="ARBA00012039"/>
    </source>
</evidence>
<evidence type="ECO:0000256" key="8">
    <source>
        <dbReference type="ARBA" id="ARBA00022942"/>
    </source>
</evidence>
<keyword evidence="6" id="KW-0888">Threonine protease</keyword>
<evidence type="ECO:0000256" key="4">
    <source>
        <dbReference type="ARBA" id="ARBA00022490"/>
    </source>
</evidence>
<dbReference type="PANTHER" id="PTHR32194:SF4">
    <property type="entry name" value="PROTEASOME SUBUNIT BETA TYPE-7"/>
    <property type="match status" value="1"/>
</dbReference>
<dbReference type="GO" id="GO:0051603">
    <property type="term" value="P:proteolysis involved in protein catabolic process"/>
    <property type="evidence" value="ECO:0007669"/>
    <property type="project" value="InterPro"/>
</dbReference>
<name>A0A7R9YFM4_9STRA</name>
<proteinExistence type="predicted"/>
<keyword evidence="7" id="KW-0378">Hydrolase</keyword>
<dbReference type="EMBL" id="HBEA01018988">
    <property type="protein sequence ID" value="CAD8264946.1"/>
    <property type="molecule type" value="Transcribed_RNA"/>
</dbReference>
<evidence type="ECO:0000256" key="5">
    <source>
        <dbReference type="ARBA" id="ARBA00022670"/>
    </source>
</evidence>
<dbReference type="GO" id="GO:0005839">
    <property type="term" value="C:proteasome core complex"/>
    <property type="evidence" value="ECO:0007669"/>
    <property type="project" value="InterPro"/>
</dbReference>
<dbReference type="InterPro" id="IPR023333">
    <property type="entry name" value="Proteasome_suB-type"/>
</dbReference>
<accession>A0A7R9YFM4</accession>
<dbReference type="AlphaFoldDB" id="A0A7R9YFM4"/>
<protein>
    <recommendedName>
        <fullName evidence="3">proteasome endopeptidase complex</fullName>
        <ecNumber evidence="3">3.4.25.1</ecNumber>
    </recommendedName>
</protein>
<dbReference type="GO" id="GO:0004298">
    <property type="term" value="F:threonine-type endopeptidase activity"/>
    <property type="evidence" value="ECO:0007669"/>
    <property type="project" value="UniProtKB-KW"/>
</dbReference>
<evidence type="ECO:0000256" key="1">
    <source>
        <dbReference type="ARBA" id="ARBA00001198"/>
    </source>
</evidence>
<gene>
    <name evidence="11" type="ORF">PPYR1160_LOCUS14449</name>
</gene>
<keyword evidence="4" id="KW-0963">Cytoplasm</keyword>
<dbReference type="Gene3D" id="3.60.20.10">
    <property type="entry name" value="Glutamine Phosphoribosylpyrophosphate, subunit 1, domain 1"/>
    <property type="match status" value="1"/>
</dbReference>
<dbReference type="GO" id="GO:0005634">
    <property type="term" value="C:nucleus"/>
    <property type="evidence" value="ECO:0007669"/>
    <property type="project" value="UniProtKB-SubCell"/>
</dbReference>
<evidence type="ECO:0000256" key="10">
    <source>
        <dbReference type="PIRSR" id="PIRSR600243-1"/>
    </source>
</evidence>
<evidence type="ECO:0000313" key="11">
    <source>
        <dbReference type="EMBL" id="CAD8264946.1"/>
    </source>
</evidence>
<dbReference type="EC" id="3.4.25.1" evidence="3"/>
<dbReference type="PRINTS" id="PR00141">
    <property type="entry name" value="PROTEASOME"/>
</dbReference>
<dbReference type="InterPro" id="IPR000243">
    <property type="entry name" value="Pept_T1A_subB"/>
</dbReference>
<keyword evidence="9" id="KW-0539">Nucleus</keyword>
<feature type="active site" description="Nucleophile" evidence="10">
    <location>
        <position position="44"/>
    </location>
</feature>
<evidence type="ECO:0000256" key="2">
    <source>
        <dbReference type="ARBA" id="ARBA00004123"/>
    </source>
</evidence>
<dbReference type="PANTHER" id="PTHR32194">
    <property type="entry name" value="METALLOPROTEASE TLDD"/>
    <property type="match status" value="1"/>
</dbReference>
<dbReference type="GO" id="GO:0005737">
    <property type="term" value="C:cytoplasm"/>
    <property type="evidence" value="ECO:0007669"/>
    <property type="project" value="TreeGrafter"/>
</dbReference>
<keyword evidence="5" id="KW-0645">Protease</keyword>
<dbReference type="Pfam" id="PF00227">
    <property type="entry name" value="Proteasome"/>
    <property type="match status" value="1"/>
</dbReference>
<dbReference type="CDD" id="cd03763">
    <property type="entry name" value="proteasome_beta_type_7"/>
    <property type="match status" value="1"/>
</dbReference>
<reference evidence="11" key="1">
    <citation type="submission" date="2021-01" db="EMBL/GenBank/DDBJ databases">
        <authorList>
            <person name="Corre E."/>
            <person name="Pelletier E."/>
            <person name="Niang G."/>
            <person name="Scheremetjew M."/>
            <person name="Finn R."/>
            <person name="Kale V."/>
            <person name="Holt S."/>
            <person name="Cochrane G."/>
            <person name="Meng A."/>
            <person name="Brown T."/>
            <person name="Cohen L."/>
        </authorList>
    </citation>
    <scope>NUCLEOTIDE SEQUENCE</scope>
    <source>
        <strain evidence="11">CCMP2078</strain>
    </source>
</reference>
<keyword evidence="8" id="KW-0647">Proteasome</keyword>
<organism evidence="11">
    <name type="scientific">Pinguiococcus pyrenoidosus</name>
    <dbReference type="NCBI Taxonomy" id="172671"/>
    <lineage>
        <taxon>Eukaryota</taxon>
        <taxon>Sar</taxon>
        <taxon>Stramenopiles</taxon>
        <taxon>Ochrophyta</taxon>
        <taxon>Pinguiophyceae</taxon>
        <taxon>Pinguiochrysidales</taxon>
        <taxon>Pinguiochrysidaceae</taxon>
        <taxon>Pinguiococcus</taxon>
    </lineage>
</organism>
<dbReference type="SUPFAM" id="SSF56235">
    <property type="entry name" value="N-terminal nucleophile aminohydrolases (Ntn hydrolases)"/>
    <property type="match status" value="1"/>
</dbReference>
<evidence type="ECO:0000256" key="7">
    <source>
        <dbReference type="ARBA" id="ARBA00022801"/>
    </source>
</evidence>
<comment type="catalytic activity">
    <reaction evidence="1">
        <text>Cleavage of peptide bonds with very broad specificity.</text>
        <dbReference type="EC" id="3.4.25.1"/>
    </reaction>
</comment>
<comment type="subcellular location">
    <subcellularLocation>
        <location evidence="2">Nucleus</location>
    </subcellularLocation>
</comment>
<evidence type="ECO:0000256" key="9">
    <source>
        <dbReference type="ARBA" id="ARBA00023242"/>
    </source>
</evidence>
<dbReference type="PROSITE" id="PS51476">
    <property type="entry name" value="PROTEASOME_BETA_2"/>
    <property type="match status" value="1"/>
</dbReference>
<sequence>MSSTFKQEQYREQVERSGGFNFDNFVRNSQLLSGHENRTKKTGTTICGAVFKDGVVLGADTRATAGTEVFDKNCDKIHFMADNIFCCGAGTAGDLEKTTEMMASQLELMRLNAGGAESRVVAVCTLLKRMLFRYQGHVQCALVLGGVDAMGIHLYDIYPHGSTSKLPYVSMGSGSLAAMSVLETTFEEDMTEEAAVAMVQQAILAGVMNDLGSGSNVDITVIRKEKNQSGERVVQRYRNMLRPNEVSEWRARINRPDKLRVALGATEVLTSTFTPAANPIVIEESEAMQL</sequence>
<dbReference type="InterPro" id="IPR001353">
    <property type="entry name" value="Proteasome_sua/b"/>
</dbReference>
<evidence type="ECO:0000256" key="6">
    <source>
        <dbReference type="ARBA" id="ARBA00022698"/>
    </source>
</evidence>